<feature type="transmembrane region" description="Helical" evidence="2">
    <location>
        <begin position="126"/>
        <end position="150"/>
    </location>
</feature>
<keyword evidence="5" id="KW-1185">Reference proteome</keyword>
<dbReference type="STRING" id="760154.Sulba_1528"/>
<dbReference type="KEGG" id="sba:Sulba_1528"/>
<dbReference type="HOGENOM" id="CLU_1609922_0_0_7"/>
<accession>I3XXZ2</accession>
<organism evidence="4 5">
    <name type="scientific">Sulfurospirillum barnesii (strain ATCC 700032 / DSM 10660 / SES-3)</name>
    <dbReference type="NCBI Taxonomy" id="760154"/>
    <lineage>
        <taxon>Bacteria</taxon>
        <taxon>Pseudomonadati</taxon>
        <taxon>Campylobacterota</taxon>
        <taxon>Epsilonproteobacteria</taxon>
        <taxon>Campylobacterales</taxon>
        <taxon>Sulfurospirillaceae</taxon>
        <taxon>Sulfurospirillum</taxon>
    </lineage>
</organism>
<reference evidence="4 5" key="1">
    <citation type="submission" date="2012-06" db="EMBL/GenBank/DDBJ databases">
        <title>Complete sequence of Sulfurospirillum barnesii SES-3.</title>
        <authorList>
            <consortium name="US DOE Joint Genome Institute"/>
            <person name="Lucas S."/>
            <person name="Han J."/>
            <person name="Lapidus A."/>
            <person name="Cheng J.-F."/>
            <person name="Goodwin L."/>
            <person name="Pitluck S."/>
            <person name="Peters L."/>
            <person name="Ovchinnikova G."/>
            <person name="Lu M."/>
            <person name="Detter J.C."/>
            <person name="Han C."/>
            <person name="Tapia R."/>
            <person name="Land M."/>
            <person name="Hauser L."/>
            <person name="Kyrpides N."/>
            <person name="Ivanova N."/>
            <person name="Pagani I."/>
            <person name="Stolz J."/>
            <person name="Arkin A."/>
            <person name="Dehal P."/>
            <person name="Oremland R."/>
            <person name="Saltikov C."/>
            <person name="Basu P."/>
            <person name="Hollibaugh J."/>
            <person name="Newman D."/>
            <person name="Stolyar S."/>
            <person name="Hazen T."/>
            <person name="Woyke T."/>
        </authorList>
    </citation>
    <scope>NUCLEOTIDE SEQUENCE [LARGE SCALE GENOMIC DNA]</scope>
    <source>
        <strain evidence="5">ATCC 700032 / DSM 10660 / SES-3</strain>
    </source>
</reference>
<protein>
    <submittedName>
        <fullName evidence="4">Uncharacterized protein</fullName>
    </submittedName>
</protein>
<evidence type="ECO:0000256" key="3">
    <source>
        <dbReference type="SAM" id="SignalP"/>
    </source>
</evidence>
<sequence length="165" mass="18007">MKKIACLFALPLWLYAHTLLMHVGDNDDGTLSIKGEFSTGESAAGALVKLKMLGSEEILVQQRLPNSSELVLEIPKIPYEVILDGGPGHQVRREGIAPKGGFEKSEPKQKETSSDTMPLKAEEKKIPLALSFSLALAFILLLATIGISIYNTQKLFKKIEAMTKA</sequence>
<dbReference type="PATRIC" id="fig|760154.4.peg.1532"/>
<feature type="region of interest" description="Disordered" evidence="1">
    <location>
        <begin position="94"/>
        <end position="118"/>
    </location>
</feature>
<name>I3XXZ2_SULBS</name>
<evidence type="ECO:0000313" key="4">
    <source>
        <dbReference type="EMBL" id="AFL68816.1"/>
    </source>
</evidence>
<dbReference type="eggNOG" id="ENOG5030U0Z">
    <property type="taxonomic scope" value="Bacteria"/>
</dbReference>
<evidence type="ECO:0000313" key="5">
    <source>
        <dbReference type="Proteomes" id="UP000006176"/>
    </source>
</evidence>
<proteinExistence type="predicted"/>
<keyword evidence="2" id="KW-1133">Transmembrane helix</keyword>
<keyword evidence="3" id="KW-0732">Signal</keyword>
<dbReference type="OrthoDB" id="5347922at2"/>
<gene>
    <name evidence="4" type="ordered locus">Sulba_1528</name>
</gene>
<keyword evidence="2" id="KW-0812">Transmembrane</keyword>
<feature type="signal peptide" evidence="3">
    <location>
        <begin position="1"/>
        <end position="21"/>
    </location>
</feature>
<keyword evidence="2" id="KW-0472">Membrane</keyword>
<evidence type="ECO:0000256" key="1">
    <source>
        <dbReference type="SAM" id="MobiDB-lite"/>
    </source>
</evidence>
<dbReference type="EMBL" id="CP003333">
    <property type="protein sequence ID" value="AFL68816.1"/>
    <property type="molecule type" value="Genomic_DNA"/>
</dbReference>
<dbReference type="RefSeq" id="WP_014769694.1">
    <property type="nucleotide sequence ID" value="NC_018002.1"/>
</dbReference>
<evidence type="ECO:0000256" key="2">
    <source>
        <dbReference type="SAM" id="Phobius"/>
    </source>
</evidence>
<feature type="compositionally biased region" description="Basic and acidic residues" evidence="1">
    <location>
        <begin position="94"/>
        <end position="113"/>
    </location>
</feature>
<feature type="chain" id="PRO_5003682541" evidence="3">
    <location>
        <begin position="22"/>
        <end position="165"/>
    </location>
</feature>
<dbReference type="AlphaFoldDB" id="I3XXZ2"/>
<dbReference type="Proteomes" id="UP000006176">
    <property type="component" value="Chromosome"/>
</dbReference>